<dbReference type="InterPro" id="IPR019557">
    <property type="entry name" value="AminoTfrase-like_pln_mobile"/>
</dbReference>
<evidence type="ECO:0000313" key="3">
    <source>
        <dbReference type="Proteomes" id="UP000593573"/>
    </source>
</evidence>
<evidence type="ECO:0000259" key="1">
    <source>
        <dbReference type="Pfam" id="PF10536"/>
    </source>
</evidence>
<proteinExistence type="predicted"/>
<evidence type="ECO:0000313" key="2">
    <source>
        <dbReference type="EMBL" id="MBA0642304.1"/>
    </source>
</evidence>
<feature type="non-terminal residue" evidence="2">
    <location>
        <position position="1"/>
    </location>
</feature>
<comment type="caution">
    <text evidence="2">The sequence shown here is derived from an EMBL/GenBank/DDBJ whole genome shotgun (WGS) entry which is preliminary data.</text>
</comment>
<dbReference type="Pfam" id="PF10536">
    <property type="entry name" value="PMD"/>
    <property type="match status" value="1"/>
</dbReference>
<dbReference type="OrthoDB" id="996626at2759"/>
<dbReference type="PANTHER" id="PTHR46033:SF8">
    <property type="entry name" value="PROTEIN MAINTENANCE OF MERISTEMS-LIKE"/>
    <property type="match status" value="1"/>
</dbReference>
<dbReference type="AlphaFoldDB" id="A0A7J8TW48"/>
<name>A0A7J8TW48_9ROSI</name>
<keyword evidence="3" id="KW-1185">Reference proteome</keyword>
<protein>
    <recommendedName>
        <fullName evidence="1">Aminotransferase-like plant mobile domain-containing protein</fullName>
    </recommendedName>
</protein>
<reference evidence="2 3" key="1">
    <citation type="journal article" date="2019" name="Genome Biol. Evol.">
        <title>Insights into the evolution of the New World diploid cottons (Gossypium, subgenus Houzingenia) based on genome sequencing.</title>
        <authorList>
            <person name="Grover C.E."/>
            <person name="Arick M.A. 2nd"/>
            <person name="Thrash A."/>
            <person name="Conover J.L."/>
            <person name="Sanders W.S."/>
            <person name="Peterson D.G."/>
            <person name="Frelichowski J.E."/>
            <person name="Scheffler J.A."/>
            <person name="Scheffler B.E."/>
            <person name="Wendel J.F."/>
        </authorList>
    </citation>
    <scope>NUCLEOTIDE SEQUENCE [LARGE SCALE GENOMIC DNA]</scope>
    <source>
        <strain evidence="2">57</strain>
        <tissue evidence="2">Leaf</tissue>
    </source>
</reference>
<dbReference type="GO" id="GO:0010073">
    <property type="term" value="P:meristem maintenance"/>
    <property type="evidence" value="ECO:0007669"/>
    <property type="project" value="InterPro"/>
</dbReference>
<dbReference type="Proteomes" id="UP000593573">
    <property type="component" value="Unassembled WGS sequence"/>
</dbReference>
<sequence>ADDHVLERFIHNLSKNPTIEIRVYLQDVRFLHASHMLGSCKLDPTLISALVERWRLETHSFHLPCGECTITLKDITLQLGLSVDGPVVTESAIVPGKEDICATFLVKVLNKFHGS</sequence>
<dbReference type="EMBL" id="JABFAB010000002">
    <property type="protein sequence ID" value="MBA0642304.1"/>
    <property type="molecule type" value="Genomic_DNA"/>
</dbReference>
<feature type="domain" description="Aminotransferase-like plant mobile" evidence="1">
    <location>
        <begin position="36"/>
        <end position="109"/>
    </location>
</feature>
<dbReference type="InterPro" id="IPR044824">
    <property type="entry name" value="MAIN-like"/>
</dbReference>
<gene>
    <name evidence="2" type="ORF">Goklo_026722</name>
</gene>
<dbReference type="PANTHER" id="PTHR46033">
    <property type="entry name" value="PROTEIN MAIN-LIKE 2"/>
    <property type="match status" value="1"/>
</dbReference>
<accession>A0A7J8TW48</accession>
<organism evidence="2 3">
    <name type="scientific">Gossypium klotzschianum</name>
    <dbReference type="NCBI Taxonomy" id="34286"/>
    <lineage>
        <taxon>Eukaryota</taxon>
        <taxon>Viridiplantae</taxon>
        <taxon>Streptophyta</taxon>
        <taxon>Embryophyta</taxon>
        <taxon>Tracheophyta</taxon>
        <taxon>Spermatophyta</taxon>
        <taxon>Magnoliopsida</taxon>
        <taxon>eudicotyledons</taxon>
        <taxon>Gunneridae</taxon>
        <taxon>Pentapetalae</taxon>
        <taxon>rosids</taxon>
        <taxon>malvids</taxon>
        <taxon>Malvales</taxon>
        <taxon>Malvaceae</taxon>
        <taxon>Malvoideae</taxon>
        <taxon>Gossypium</taxon>
    </lineage>
</organism>